<evidence type="ECO:0000256" key="2">
    <source>
        <dbReference type="ARBA" id="ARBA00022691"/>
    </source>
</evidence>
<dbReference type="PIRSF" id="PIRSF000370">
    <property type="entry name" value="QueE"/>
    <property type="match status" value="1"/>
</dbReference>
<evidence type="ECO:0000259" key="9">
    <source>
        <dbReference type="PROSITE" id="PS51918"/>
    </source>
</evidence>
<name>A0A833JAA6_9BACT</name>
<comment type="function">
    <text evidence="8">Catalyzes the complex heterocyclic radical-mediated conversion of 6-carboxy-5,6,7,8-tetrahydropterin (CPH4) to 7-carboxy-7-deazaguanine (CDG), a step common to the biosynthetic pathways of all 7-deazapurine-containing compounds.</text>
</comment>
<reference evidence="10 11" key="1">
    <citation type="submission" date="2019-10" db="EMBL/GenBank/DDBJ databases">
        <title>New genus of Silvanigrellaceae.</title>
        <authorList>
            <person name="Pitt A."/>
            <person name="Hahn M.W."/>
        </authorList>
    </citation>
    <scope>NUCLEOTIDE SEQUENCE [LARGE SCALE GENOMIC DNA]</scope>
    <source>
        <strain evidence="10 11">33A1-SZDP</strain>
    </source>
</reference>
<dbReference type="InterPro" id="IPR058240">
    <property type="entry name" value="rSAM_sf"/>
</dbReference>
<proteinExistence type="inferred from homology"/>
<feature type="binding site" evidence="8">
    <location>
        <position position="45"/>
    </location>
    <ligand>
        <name>[4Fe-4S] cluster</name>
        <dbReference type="ChEBI" id="CHEBI:49883"/>
        <note>4Fe-4S-S-AdoMet</note>
    </ligand>
</feature>
<dbReference type="PANTHER" id="PTHR42836">
    <property type="entry name" value="7-CARBOXY-7-DEAZAGUANINE SYNTHASE"/>
    <property type="match status" value="1"/>
</dbReference>
<dbReference type="GO" id="GO:0051539">
    <property type="term" value="F:4 iron, 4 sulfur cluster binding"/>
    <property type="evidence" value="ECO:0007669"/>
    <property type="project" value="UniProtKB-UniRule"/>
</dbReference>
<feature type="binding site" evidence="8">
    <location>
        <position position="49"/>
    </location>
    <ligand>
        <name>[4Fe-4S] cluster</name>
        <dbReference type="ChEBI" id="CHEBI:49883"/>
        <note>4Fe-4S-S-AdoMet</note>
    </ligand>
</feature>
<keyword evidence="7 8" id="KW-0456">Lyase</keyword>
<dbReference type="Pfam" id="PF04055">
    <property type="entry name" value="Radical_SAM"/>
    <property type="match status" value="1"/>
</dbReference>
<feature type="binding site" evidence="8">
    <location>
        <position position="52"/>
    </location>
    <ligand>
        <name>[4Fe-4S] cluster</name>
        <dbReference type="ChEBI" id="CHEBI:49883"/>
        <note>4Fe-4S-S-AdoMet</note>
    </ligand>
</feature>
<evidence type="ECO:0000256" key="5">
    <source>
        <dbReference type="ARBA" id="ARBA00023004"/>
    </source>
</evidence>
<comment type="caution">
    <text evidence="10">The sequence shown here is derived from an EMBL/GenBank/DDBJ whole genome shotgun (WGS) entry which is preliminary data.</text>
</comment>
<feature type="binding site" evidence="8">
    <location>
        <position position="41"/>
    </location>
    <ligand>
        <name>substrate</name>
    </ligand>
</feature>
<comment type="similarity">
    <text evidence="8">Belongs to the radical SAM superfamily. 7-carboxy-7-deazaguanine synthase family.</text>
</comment>
<dbReference type="AlphaFoldDB" id="A0A833JAA6"/>
<evidence type="ECO:0000313" key="11">
    <source>
        <dbReference type="Proteomes" id="UP000442694"/>
    </source>
</evidence>
<keyword evidence="1 8" id="KW-0004">4Fe-4S</keyword>
<dbReference type="PROSITE" id="PS51918">
    <property type="entry name" value="RADICAL_SAM"/>
    <property type="match status" value="1"/>
</dbReference>
<dbReference type="GO" id="GO:1904047">
    <property type="term" value="F:S-adenosyl-L-methionine binding"/>
    <property type="evidence" value="ECO:0007669"/>
    <property type="project" value="UniProtKB-UniRule"/>
</dbReference>
<dbReference type="SUPFAM" id="SSF102114">
    <property type="entry name" value="Radical SAM enzymes"/>
    <property type="match status" value="1"/>
</dbReference>
<keyword evidence="6 8" id="KW-0411">Iron-sulfur</keyword>
<feature type="domain" description="Radical SAM core" evidence="9">
    <location>
        <begin position="32"/>
        <end position="251"/>
    </location>
</feature>
<dbReference type="InterPro" id="IPR024924">
    <property type="entry name" value="7-CO-7-deazaguanine_synth-like"/>
</dbReference>
<dbReference type="HAMAP" id="MF_00917">
    <property type="entry name" value="QueE"/>
    <property type="match status" value="1"/>
</dbReference>
<keyword evidence="2 8" id="KW-0949">S-adenosyl-L-methionine</keyword>
<dbReference type="UniPathway" id="UPA00391"/>
<organism evidence="10 11">
    <name type="scientific">Fluviispira multicolorata</name>
    <dbReference type="NCBI Taxonomy" id="2654512"/>
    <lineage>
        <taxon>Bacteria</taxon>
        <taxon>Pseudomonadati</taxon>
        <taxon>Bdellovibrionota</taxon>
        <taxon>Oligoflexia</taxon>
        <taxon>Silvanigrellales</taxon>
        <taxon>Silvanigrellaceae</taxon>
        <taxon>Fluviispira</taxon>
    </lineage>
</organism>
<gene>
    <name evidence="8" type="primary">queE</name>
    <name evidence="10" type="ORF">GCL57_14300</name>
</gene>
<feature type="binding site" evidence="8">
    <location>
        <begin position="151"/>
        <end position="153"/>
    </location>
    <ligand>
        <name>S-adenosyl-L-methionine</name>
        <dbReference type="ChEBI" id="CHEBI:59789"/>
    </ligand>
</feature>
<keyword evidence="5 8" id="KW-0408">Iron</keyword>
<comment type="catalytic activity">
    <reaction evidence="8">
        <text>6-carboxy-5,6,7,8-tetrahydropterin + H(+) = 7-carboxy-7-carbaguanine + NH4(+)</text>
        <dbReference type="Rhea" id="RHEA:27974"/>
        <dbReference type="ChEBI" id="CHEBI:15378"/>
        <dbReference type="ChEBI" id="CHEBI:28938"/>
        <dbReference type="ChEBI" id="CHEBI:61032"/>
        <dbReference type="ChEBI" id="CHEBI:61036"/>
        <dbReference type="EC" id="4.3.99.3"/>
    </reaction>
</comment>
<evidence type="ECO:0000256" key="6">
    <source>
        <dbReference type="ARBA" id="ARBA00023014"/>
    </source>
</evidence>
<dbReference type="GO" id="GO:0008616">
    <property type="term" value="P:tRNA queuosine(34) biosynthetic process"/>
    <property type="evidence" value="ECO:0007669"/>
    <property type="project" value="UniProtKB-UniRule"/>
</dbReference>
<feature type="binding site" evidence="8">
    <location>
        <begin position="51"/>
        <end position="53"/>
    </location>
    <ligand>
        <name>S-adenosyl-L-methionine</name>
        <dbReference type="ChEBI" id="CHEBI:59789"/>
    </ligand>
</feature>
<comment type="cofactor">
    <cofactor evidence="8">
        <name>[4Fe-4S] cluster</name>
        <dbReference type="ChEBI" id="CHEBI:49883"/>
    </cofactor>
    <text evidence="8">Binds 1 [4Fe-4S] cluster. The cluster is coordinated with 3 cysteines and an exchangeable S-adenosyl-L-methionine.</text>
</comment>
<evidence type="ECO:0000256" key="8">
    <source>
        <dbReference type="HAMAP-Rule" id="MF_00917"/>
    </source>
</evidence>
<comment type="cofactor">
    <cofactor evidence="8">
        <name>S-adenosyl-L-methionine</name>
        <dbReference type="ChEBI" id="CHEBI:59789"/>
    </cofactor>
    <text evidence="8">Binds 1 S-adenosyl-L-methionine per subunit.</text>
</comment>
<dbReference type="EMBL" id="WFLN01000011">
    <property type="protein sequence ID" value="KAB8027774.1"/>
    <property type="molecule type" value="Genomic_DNA"/>
</dbReference>
<evidence type="ECO:0000313" key="10">
    <source>
        <dbReference type="EMBL" id="KAB8027774.1"/>
    </source>
</evidence>
<dbReference type="InterPro" id="IPR007197">
    <property type="entry name" value="rSAM"/>
</dbReference>
<evidence type="ECO:0000256" key="1">
    <source>
        <dbReference type="ARBA" id="ARBA00022485"/>
    </source>
</evidence>
<comment type="pathway">
    <text evidence="8">Purine metabolism; 7-cyano-7-deazaguanine biosynthesis.</text>
</comment>
<dbReference type="GO" id="GO:0000287">
    <property type="term" value="F:magnesium ion binding"/>
    <property type="evidence" value="ECO:0007669"/>
    <property type="project" value="UniProtKB-UniRule"/>
</dbReference>
<feature type="binding site" evidence="8">
    <location>
        <begin position="26"/>
        <end position="28"/>
    </location>
    <ligand>
        <name>substrate</name>
    </ligand>
</feature>
<evidence type="ECO:0000256" key="7">
    <source>
        <dbReference type="ARBA" id="ARBA00023239"/>
    </source>
</evidence>
<evidence type="ECO:0000256" key="4">
    <source>
        <dbReference type="ARBA" id="ARBA00022842"/>
    </source>
</evidence>
<comment type="subunit">
    <text evidence="8">Homodimer.</text>
</comment>
<protein>
    <recommendedName>
        <fullName evidence="8">7-carboxy-7-deazaguanine synthase</fullName>
        <shortName evidence="8">CDG synthase</shortName>
        <ecNumber evidence="8">4.3.99.3</ecNumber>
    </recommendedName>
    <alternativeName>
        <fullName evidence="8">Queuosine biosynthesis protein QueE</fullName>
    </alternativeName>
</protein>
<dbReference type="InterPro" id="IPR013785">
    <property type="entry name" value="Aldolase_TIM"/>
</dbReference>
<dbReference type="EC" id="4.3.99.3" evidence="8"/>
<dbReference type="GO" id="GO:0016840">
    <property type="term" value="F:carbon-nitrogen lyase activity"/>
    <property type="evidence" value="ECO:0007669"/>
    <property type="project" value="UniProtKB-UniRule"/>
</dbReference>
<keyword evidence="3 8" id="KW-0479">Metal-binding</keyword>
<dbReference type="SFLD" id="SFLDS00029">
    <property type="entry name" value="Radical_SAM"/>
    <property type="match status" value="1"/>
</dbReference>
<keyword evidence="8" id="KW-0671">Queuosine biosynthesis</keyword>
<comment type="caution">
    <text evidence="8">Lacks conserved residue(s) required for the propagation of feature annotation.</text>
</comment>
<feature type="binding site" evidence="8">
    <location>
        <position position="99"/>
    </location>
    <ligand>
        <name>substrate</name>
    </ligand>
</feature>
<dbReference type="Proteomes" id="UP000442694">
    <property type="component" value="Unassembled WGS sequence"/>
</dbReference>
<keyword evidence="4 8" id="KW-0460">Magnesium</keyword>
<dbReference type="Gene3D" id="3.20.20.70">
    <property type="entry name" value="Aldolase class I"/>
    <property type="match status" value="1"/>
</dbReference>
<keyword evidence="11" id="KW-1185">Reference proteome</keyword>
<evidence type="ECO:0000256" key="3">
    <source>
        <dbReference type="ARBA" id="ARBA00022723"/>
    </source>
</evidence>
<dbReference type="PANTHER" id="PTHR42836:SF1">
    <property type="entry name" value="7-CARBOXY-7-DEAZAGUANINE SYNTHASE"/>
    <property type="match status" value="1"/>
</dbReference>
<feature type="binding site" evidence="8">
    <location>
        <position position="54"/>
    </location>
    <ligand>
        <name>Mg(2+)</name>
        <dbReference type="ChEBI" id="CHEBI:18420"/>
    </ligand>
</feature>
<feature type="binding site" evidence="8">
    <location>
        <position position="101"/>
    </location>
    <ligand>
        <name>S-adenosyl-L-methionine</name>
        <dbReference type="ChEBI" id="CHEBI:59789"/>
    </ligand>
</feature>
<comment type="cofactor">
    <cofactor evidence="8">
        <name>Mg(2+)</name>
        <dbReference type="ChEBI" id="CHEBI:18420"/>
    </cofactor>
</comment>
<accession>A0A833JAA6</accession>
<sequence length="255" mass="29058">MKGSQKAPFAPEDKMSFLVNEIYPCLQGEGVNTGIPSLLVRFHICNLRCTWCDTPYTHTLKSDPVDKNSPNGKQKFFRLSLDNLIEKITEFPQKHLILSGGEPTLHNLGLLMRTLGTEYTAEVESNGTRIPHKQIPNFLETDYNLMQWNISPKFSNAGEKLVPEALAHWAALSKIHAHVYFKFVVRKNFLADDMQELIKIVTENKISAQKVLLMPEGTTIESQVENIWLHDECLKHGFRYATRLHVLLFGNLRGV</sequence>